<dbReference type="RefSeq" id="WP_008246871.1">
    <property type="nucleotide sequence ID" value="NZ_CP014544.1"/>
</dbReference>
<accession>A0A127M3V4</accession>
<reference evidence="1 2" key="1">
    <citation type="submission" date="2015-12" db="EMBL/GenBank/DDBJ databases">
        <authorList>
            <person name="Shamseldin A."/>
            <person name="Moawad H."/>
            <person name="Abd El-Rahim W.M."/>
            <person name="Sadowsky M.J."/>
        </authorList>
    </citation>
    <scope>NUCLEOTIDE SEQUENCE [LARGE SCALE GENOMIC DNA]</scope>
    <source>
        <strain evidence="1 2">SM2</strain>
    </source>
</reference>
<dbReference type="Proteomes" id="UP000074119">
    <property type="component" value="Chromosome"/>
</dbReference>
<proteinExistence type="predicted"/>
<evidence type="ECO:0000313" key="2">
    <source>
        <dbReference type="Proteomes" id="UP000074119"/>
    </source>
</evidence>
<organism evidence="1 2">
    <name type="scientific">Zhongshania aliphaticivorans</name>
    <dbReference type="NCBI Taxonomy" id="1470434"/>
    <lineage>
        <taxon>Bacteria</taxon>
        <taxon>Pseudomonadati</taxon>
        <taxon>Pseudomonadota</taxon>
        <taxon>Gammaproteobacteria</taxon>
        <taxon>Cellvibrionales</taxon>
        <taxon>Spongiibacteraceae</taxon>
        <taxon>Zhongshania</taxon>
    </lineage>
</organism>
<gene>
    <name evidence="1" type="ORF">AZF00_05795</name>
</gene>
<dbReference type="EMBL" id="CP014544">
    <property type="protein sequence ID" value="AMO67841.1"/>
    <property type="molecule type" value="Genomic_DNA"/>
</dbReference>
<sequence>MQFHTGELAIVEGADTDIKWVASEHWVLSLAGSYTVIEPRCLSAPMRINTAARGRSAGLCYFVVPLR</sequence>
<evidence type="ECO:0000313" key="1">
    <source>
        <dbReference type="EMBL" id="AMO67841.1"/>
    </source>
</evidence>
<dbReference type="KEGG" id="zal:AZF00_05795"/>
<dbReference type="AlphaFoldDB" id="A0A127M3V4"/>
<protein>
    <submittedName>
        <fullName evidence="1">Uncharacterized protein</fullName>
    </submittedName>
</protein>
<name>A0A127M3V4_9GAMM</name>